<dbReference type="SUPFAM" id="SSF103025">
    <property type="entry name" value="Folate-binding domain"/>
    <property type="match status" value="1"/>
</dbReference>
<evidence type="ECO:0000313" key="5">
    <source>
        <dbReference type="EMBL" id="RZF45049.1"/>
    </source>
</evidence>
<gene>
    <name evidence="5" type="ORF">LSTR_LSTR002010</name>
</gene>
<dbReference type="SMR" id="A0A482XHR4"/>
<dbReference type="InParanoid" id="A0A482XHR4"/>
<dbReference type="STRING" id="195883.A0A482XHR4"/>
<dbReference type="Gene3D" id="3.30.1360.120">
    <property type="entry name" value="Probable tRNA modification gtpase trme, domain 1"/>
    <property type="match status" value="1"/>
</dbReference>
<comment type="subcellular location">
    <subcellularLocation>
        <location evidence="1">Mitochondrion</location>
    </subcellularLocation>
</comment>
<name>A0A482XHR4_LAOST</name>
<dbReference type="InterPro" id="IPR057460">
    <property type="entry name" value="CAF17_C"/>
</dbReference>
<organism evidence="5 6">
    <name type="scientific">Laodelphax striatellus</name>
    <name type="common">Small brown planthopper</name>
    <name type="synonym">Delphax striatella</name>
    <dbReference type="NCBI Taxonomy" id="195883"/>
    <lineage>
        <taxon>Eukaryota</taxon>
        <taxon>Metazoa</taxon>
        <taxon>Ecdysozoa</taxon>
        <taxon>Arthropoda</taxon>
        <taxon>Hexapoda</taxon>
        <taxon>Insecta</taxon>
        <taxon>Pterygota</taxon>
        <taxon>Neoptera</taxon>
        <taxon>Paraneoptera</taxon>
        <taxon>Hemiptera</taxon>
        <taxon>Auchenorrhyncha</taxon>
        <taxon>Fulgoroidea</taxon>
        <taxon>Delphacidae</taxon>
        <taxon>Criomorphinae</taxon>
        <taxon>Laodelphax</taxon>
    </lineage>
</organism>
<reference evidence="5 6" key="1">
    <citation type="journal article" date="2017" name="Gigascience">
        <title>Genome sequence of the small brown planthopper, Laodelphax striatellus.</title>
        <authorList>
            <person name="Zhu J."/>
            <person name="Jiang F."/>
            <person name="Wang X."/>
            <person name="Yang P."/>
            <person name="Bao Y."/>
            <person name="Zhao W."/>
            <person name="Wang W."/>
            <person name="Lu H."/>
            <person name="Wang Q."/>
            <person name="Cui N."/>
            <person name="Li J."/>
            <person name="Chen X."/>
            <person name="Luo L."/>
            <person name="Yu J."/>
            <person name="Kang L."/>
            <person name="Cui F."/>
        </authorList>
    </citation>
    <scope>NUCLEOTIDE SEQUENCE [LARGE SCALE GENOMIC DNA]</scope>
    <source>
        <strain evidence="5">Lst14</strain>
    </source>
</reference>
<sequence>MITITRRLFTEDRIYRTLHQLTKSSVCHSHRYCVEKLDERGIVEVTGADASSFLQGLITNDIRHLDDGSKSMFTMFLNSKGCVLYDSIIHKVVDKFYVECDVAGVASLEKHLKMFKVRRKVDINVVDSLKVWSVFDPKQLDELKLNDEVKVVKDVGQERVVPCQGANVDQVLELDVKLANDLSDECLTMSNDPRLPSLGRRLIASNDVNVANIMEDHKIQVDDTLSYKLFRYMLGVGEGMKELPHSECFPLEVNCDYLHGVSFHKGCYIGQELTARIHHTGVVRKRLMPIYLDGNNCDIPFNTPIFIVGSGKQKRVGKLRGVENNTALGLTRISDALGVKLKVGDVTGYTLKPYWWPQEASKENQMSTRE</sequence>
<dbReference type="InterPro" id="IPR045179">
    <property type="entry name" value="YgfZ/GcvT"/>
</dbReference>
<dbReference type="PANTHER" id="PTHR22602">
    <property type="entry name" value="TRANSFERASE CAF17, MITOCHONDRIAL-RELATED"/>
    <property type="match status" value="1"/>
</dbReference>
<keyword evidence="6" id="KW-1185">Reference proteome</keyword>
<dbReference type="AlphaFoldDB" id="A0A482XHR4"/>
<dbReference type="PANTHER" id="PTHR22602:SF0">
    <property type="entry name" value="TRANSFERASE CAF17, MITOCHONDRIAL-RELATED"/>
    <property type="match status" value="1"/>
</dbReference>
<dbReference type="OrthoDB" id="191995at2759"/>
<accession>A0A482XHR4</accession>
<dbReference type="InterPro" id="IPR017703">
    <property type="entry name" value="YgfZ/GCV_T_CS"/>
</dbReference>
<protein>
    <recommendedName>
        <fullName evidence="4">CAF17 C-terminal domain-containing protein</fullName>
    </recommendedName>
</protein>
<dbReference type="NCBIfam" id="TIGR03317">
    <property type="entry name" value="ygfZ_signature"/>
    <property type="match status" value="1"/>
</dbReference>
<evidence type="ECO:0000256" key="2">
    <source>
        <dbReference type="ARBA" id="ARBA00022946"/>
    </source>
</evidence>
<dbReference type="EMBL" id="QKKF02010000">
    <property type="protein sequence ID" value="RZF45049.1"/>
    <property type="molecule type" value="Genomic_DNA"/>
</dbReference>
<keyword evidence="2" id="KW-0809">Transit peptide</keyword>
<dbReference type="GO" id="GO:0016226">
    <property type="term" value="P:iron-sulfur cluster assembly"/>
    <property type="evidence" value="ECO:0007669"/>
    <property type="project" value="TreeGrafter"/>
</dbReference>
<evidence type="ECO:0000256" key="1">
    <source>
        <dbReference type="ARBA" id="ARBA00004173"/>
    </source>
</evidence>
<comment type="caution">
    <text evidence="5">The sequence shown here is derived from an EMBL/GenBank/DDBJ whole genome shotgun (WGS) entry which is preliminary data.</text>
</comment>
<dbReference type="GO" id="GO:0005759">
    <property type="term" value="C:mitochondrial matrix"/>
    <property type="evidence" value="ECO:0007669"/>
    <property type="project" value="TreeGrafter"/>
</dbReference>
<keyword evidence="3" id="KW-0496">Mitochondrion</keyword>
<dbReference type="InterPro" id="IPR027266">
    <property type="entry name" value="TrmE/GcvT-like"/>
</dbReference>
<evidence type="ECO:0000259" key="4">
    <source>
        <dbReference type="Pfam" id="PF25455"/>
    </source>
</evidence>
<dbReference type="FunCoup" id="A0A482XHR4">
    <property type="interactions" value="672"/>
</dbReference>
<evidence type="ECO:0000313" key="6">
    <source>
        <dbReference type="Proteomes" id="UP000291343"/>
    </source>
</evidence>
<dbReference type="Pfam" id="PF25455">
    <property type="entry name" value="Beta-barrel_CAF17_C"/>
    <property type="match status" value="1"/>
</dbReference>
<evidence type="ECO:0000256" key="3">
    <source>
        <dbReference type="ARBA" id="ARBA00023128"/>
    </source>
</evidence>
<dbReference type="Proteomes" id="UP000291343">
    <property type="component" value="Unassembled WGS sequence"/>
</dbReference>
<proteinExistence type="predicted"/>
<feature type="domain" description="CAF17 C-terminal" evidence="4">
    <location>
        <begin position="284"/>
        <end position="358"/>
    </location>
</feature>